<evidence type="ECO:0000256" key="1">
    <source>
        <dbReference type="ARBA" id="ARBA00004123"/>
    </source>
</evidence>
<dbReference type="InterPro" id="IPR001628">
    <property type="entry name" value="Znf_hrmn_rcpt"/>
</dbReference>
<organism evidence="14 15">
    <name type="scientific">Varroa destructor</name>
    <name type="common">Honeybee mite</name>
    <dbReference type="NCBI Taxonomy" id="109461"/>
    <lineage>
        <taxon>Eukaryota</taxon>
        <taxon>Metazoa</taxon>
        <taxon>Ecdysozoa</taxon>
        <taxon>Arthropoda</taxon>
        <taxon>Chelicerata</taxon>
        <taxon>Arachnida</taxon>
        <taxon>Acari</taxon>
        <taxon>Parasitiformes</taxon>
        <taxon>Mesostigmata</taxon>
        <taxon>Gamasina</taxon>
        <taxon>Dermanyssoidea</taxon>
        <taxon>Varroidae</taxon>
        <taxon>Varroa</taxon>
    </lineage>
</organism>
<evidence type="ECO:0000256" key="4">
    <source>
        <dbReference type="ARBA" id="ARBA00022833"/>
    </source>
</evidence>
<protein>
    <submittedName>
        <fullName evidence="14">Uncharacterized protein</fullName>
    </submittedName>
</protein>
<dbReference type="InterPro" id="IPR001723">
    <property type="entry name" value="Nuclear_hrmn_rcpt"/>
</dbReference>
<keyword evidence="15" id="KW-1185">Reference proteome</keyword>
<evidence type="ECO:0000256" key="9">
    <source>
        <dbReference type="ARBA" id="ARBA00023242"/>
    </source>
</evidence>
<dbReference type="SUPFAM" id="SSF48508">
    <property type="entry name" value="Nuclear receptor ligand-binding domain"/>
    <property type="match status" value="1"/>
</dbReference>
<dbReference type="FunCoup" id="A0A7M7JGW1">
    <property type="interactions" value="57"/>
</dbReference>
<evidence type="ECO:0000256" key="6">
    <source>
        <dbReference type="ARBA" id="ARBA00023125"/>
    </source>
</evidence>
<dbReference type="GO" id="GO:0008270">
    <property type="term" value="F:zinc ion binding"/>
    <property type="evidence" value="ECO:0007669"/>
    <property type="project" value="UniProtKB-KW"/>
</dbReference>
<feature type="domain" description="Nuclear receptor" evidence="12">
    <location>
        <begin position="163"/>
        <end position="242"/>
    </location>
</feature>
<evidence type="ECO:0000256" key="8">
    <source>
        <dbReference type="ARBA" id="ARBA00023170"/>
    </source>
</evidence>
<evidence type="ECO:0000256" key="11">
    <source>
        <dbReference type="SAM" id="MobiDB-lite"/>
    </source>
</evidence>
<dbReference type="GeneID" id="111246360"/>
<keyword evidence="7 10" id="KW-0804">Transcription</keyword>
<feature type="compositionally biased region" description="Polar residues" evidence="11">
    <location>
        <begin position="348"/>
        <end position="364"/>
    </location>
</feature>
<keyword evidence="8 10" id="KW-0675">Receptor</keyword>
<dbReference type="CTD" id="43656"/>
<evidence type="ECO:0000313" key="15">
    <source>
        <dbReference type="Proteomes" id="UP000594260"/>
    </source>
</evidence>
<accession>A0A7M7JGW1</accession>
<dbReference type="Gene3D" id="3.30.50.10">
    <property type="entry name" value="Erythroid Transcription Factor GATA-1, subunit A"/>
    <property type="match status" value="1"/>
</dbReference>
<keyword evidence="5 10" id="KW-0805">Transcription regulation</keyword>
<keyword evidence="9 10" id="KW-0539">Nucleus</keyword>
<name>A0A7M7JGW1_VARDE</name>
<dbReference type="GO" id="GO:0032502">
    <property type="term" value="P:developmental process"/>
    <property type="evidence" value="ECO:0007669"/>
    <property type="project" value="UniProtKB-ARBA"/>
</dbReference>
<dbReference type="Proteomes" id="UP000594260">
    <property type="component" value="Unplaced"/>
</dbReference>
<dbReference type="PROSITE" id="PS51843">
    <property type="entry name" value="NR_LBD"/>
    <property type="match status" value="1"/>
</dbReference>
<keyword evidence="2 10" id="KW-0479">Metal-binding</keyword>
<dbReference type="SMART" id="SM00430">
    <property type="entry name" value="HOLI"/>
    <property type="match status" value="1"/>
</dbReference>
<dbReference type="OrthoDB" id="10045640at2759"/>
<dbReference type="PRINTS" id="PR00047">
    <property type="entry name" value="STROIDFINGER"/>
</dbReference>
<feature type="region of interest" description="Disordered" evidence="11">
    <location>
        <begin position="481"/>
        <end position="507"/>
    </location>
</feature>
<dbReference type="Pfam" id="PF00105">
    <property type="entry name" value="zf-C4"/>
    <property type="match status" value="1"/>
</dbReference>
<dbReference type="PRINTS" id="PR00398">
    <property type="entry name" value="STRDHORMONER"/>
</dbReference>
<dbReference type="RefSeq" id="XP_022651570.1">
    <property type="nucleotide sequence ID" value="XM_022795835.1"/>
</dbReference>
<feature type="compositionally biased region" description="Low complexity" evidence="11">
    <location>
        <begin position="494"/>
        <end position="507"/>
    </location>
</feature>
<evidence type="ECO:0000256" key="2">
    <source>
        <dbReference type="ARBA" id="ARBA00022723"/>
    </source>
</evidence>
<feature type="domain" description="NR LBD" evidence="13">
    <location>
        <begin position="336"/>
        <end position="586"/>
    </location>
</feature>
<proteinExistence type="inferred from homology"/>
<evidence type="ECO:0000256" key="10">
    <source>
        <dbReference type="RuleBase" id="RU004334"/>
    </source>
</evidence>
<keyword evidence="4 10" id="KW-0862">Zinc</keyword>
<comment type="similarity">
    <text evidence="10">Belongs to the nuclear hormone receptor family.</text>
</comment>
<evidence type="ECO:0000259" key="13">
    <source>
        <dbReference type="PROSITE" id="PS51843"/>
    </source>
</evidence>
<dbReference type="InterPro" id="IPR050274">
    <property type="entry name" value="Nuclear_hormone_rcpt_NR2"/>
</dbReference>
<dbReference type="InterPro" id="IPR000536">
    <property type="entry name" value="Nucl_hrmn_rcpt_lig-bd"/>
</dbReference>
<feature type="region of interest" description="Disordered" evidence="11">
    <location>
        <begin position="339"/>
        <end position="370"/>
    </location>
</feature>
<dbReference type="GO" id="GO:0006357">
    <property type="term" value="P:regulation of transcription by RNA polymerase II"/>
    <property type="evidence" value="ECO:0007669"/>
    <property type="project" value="UniProtKB-ARBA"/>
</dbReference>
<dbReference type="Gene3D" id="1.10.565.10">
    <property type="entry name" value="Retinoid X Receptor"/>
    <property type="match status" value="1"/>
</dbReference>
<dbReference type="GO" id="GO:0005634">
    <property type="term" value="C:nucleus"/>
    <property type="evidence" value="ECO:0007669"/>
    <property type="project" value="UniProtKB-SubCell"/>
</dbReference>
<reference evidence="14" key="1">
    <citation type="submission" date="2021-01" db="UniProtKB">
        <authorList>
            <consortium name="EnsemblMetazoa"/>
        </authorList>
    </citation>
    <scope>IDENTIFICATION</scope>
</reference>
<dbReference type="OMA" id="IMGMVTR"/>
<dbReference type="InterPro" id="IPR035500">
    <property type="entry name" value="NHR-like_dom_sf"/>
</dbReference>
<keyword evidence="3 10" id="KW-0863">Zinc-finger</keyword>
<dbReference type="EnsemblMetazoa" id="XM_022795835">
    <property type="protein sequence ID" value="XP_022651570"/>
    <property type="gene ID" value="LOC111246360"/>
</dbReference>
<dbReference type="KEGG" id="vde:111246360"/>
<dbReference type="PROSITE" id="PS51030">
    <property type="entry name" value="NUCLEAR_REC_DBD_2"/>
    <property type="match status" value="1"/>
</dbReference>
<dbReference type="SUPFAM" id="SSF57716">
    <property type="entry name" value="Glucocorticoid receptor-like (DNA-binding domain)"/>
    <property type="match status" value="1"/>
</dbReference>
<dbReference type="FunFam" id="3.30.50.10:FF:000019">
    <property type="entry name" value="Nuclear receptor subfamily 2 group E member"/>
    <property type="match status" value="1"/>
</dbReference>
<dbReference type="PANTHER" id="PTHR24083">
    <property type="entry name" value="NUCLEAR HORMONE RECEPTOR"/>
    <property type="match status" value="1"/>
</dbReference>
<dbReference type="InParanoid" id="A0A7M7JGW1"/>
<dbReference type="GO" id="GO:0003700">
    <property type="term" value="F:DNA-binding transcription factor activity"/>
    <property type="evidence" value="ECO:0007669"/>
    <property type="project" value="InterPro"/>
</dbReference>
<evidence type="ECO:0000259" key="12">
    <source>
        <dbReference type="PROSITE" id="PS51030"/>
    </source>
</evidence>
<dbReference type="AlphaFoldDB" id="A0A7M7JGW1"/>
<dbReference type="InterPro" id="IPR013088">
    <property type="entry name" value="Znf_NHR/GATA"/>
</dbReference>
<dbReference type="Pfam" id="PF00104">
    <property type="entry name" value="Hormone_recep"/>
    <property type="match status" value="1"/>
</dbReference>
<dbReference type="PROSITE" id="PS00031">
    <property type="entry name" value="NUCLEAR_REC_DBD_1"/>
    <property type="match status" value="1"/>
</dbReference>
<keyword evidence="6 10" id="KW-0238">DNA-binding</keyword>
<comment type="subcellular location">
    <subcellularLocation>
        <location evidence="1 10">Nucleus</location>
    </subcellularLocation>
</comment>
<evidence type="ECO:0000256" key="5">
    <source>
        <dbReference type="ARBA" id="ARBA00023015"/>
    </source>
</evidence>
<dbReference type="SMART" id="SM00399">
    <property type="entry name" value="ZnF_C4"/>
    <property type="match status" value="1"/>
</dbReference>
<evidence type="ECO:0000256" key="3">
    <source>
        <dbReference type="ARBA" id="ARBA00022771"/>
    </source>
</evidence>
<evidence type="ECO:0000313" key="14">
    <source>
        <dbReference type="EnsemblMetazoa" id="XP_022651570"/>
    </source>
</evidence>
<sequence length="596" mass="65248">MHVRDRIYGGWMDQISVTVPKEDQRGSYRDPGVHLESFTDAQQIDAMYMRVNLIVIQLNGFSALARLGGSPEARVTTDNHHQPSFVDKISVPSSDETDVASHRGDDILIMIINTHCNSSELRVASSCSRQSTVVSSPLDKPQQQQQQQTSSLIVNISGRILLDIPCKVCFDHSSGKHYGIYACDGCAGFFKRSIRRNRHYICKGRGTQADQCPVDKTHRNQCRACRLRKCLAAGMNREAVQHERGPRNSTLRRQAAMYLKEVMGGDYLPAGPEGSVGALGPLPLPMPLPLAEAAPGVGSPDGQRNKSAFGHPASLHFPLIMQLARLPVSPIPLGVLPPSPLPSPLPRHTQTTPTSQSNLQTTPSPVNPSAGGHGLCELAAQVLFVIVHYLKTVTQLSSLPLSDQLFLLESSWSELFLITATQMGLLLDGATSLISDAADERWSTDDVREMTLIQRDLQSLCLDGTEFALLKAAVLFNPPTNAPTGPSSSPPPALNSSPLLSSSLSSPTRRLHEVTAVQRHLDDVRRTLVGYTAGAYPSQRDRAERALEAIVPLRRVAKEMIQDLFFKKTIGDAAIERLLCDMYKNNFYFSGIERPT</sequence>
<evidence type="ECO:0000256" key="7">
    <source>
        <dbReference type="ARBA" id="ARBA00023163"/>
    </source>
</evidence>
<dbReference type="GO" id="GO:0043565">
    <property type="term" value="F:sequence-specific DNA binding"/>
    <property type="evidence" value="ECO:0007669"/>
    <property type="project" value="InterPro"/>
</dbReference>